<dbReference type="GO" id="GO:0005886">
    <property type="term" value="C:plasma membrane"/>
    <property type="evidence" value="ECO:0007669"/>
    <property type="project" value="TreeGrafter"/>
</dbReference>
<dbReference type="RefSeq" id="WP_348945900.1">
    <property type="nucleotide sequence ID" value="NZ_CP157355.1"/>
</dbReference>
<evidence type="ECO:0000256" key="1">
    <source>
        <dbReference type="SAM" id="MobiDB-lite"/>
    </source>
</evidence>
<dbReference type="AlphaFoldDB" id="A0AAU7FCE2"/>
<name>A0AAU7FCE2_9NEIS</name>
<keyword evidence="2" id="KW-0472">Membrane</keyword>
<organism evidence="3">
    <name type="scientific">Chitinibacter mangrovi</name>
    <dbReference type="NCBI Taxonomy" id="3153927"/>
    <lineage>
        <taxon>Bacteria</taxon>
        <taxon>Pseudomonadati</taxon>
        <taxon>Pseudomonadota</taxon>
        <taxon>Betaproteobacteria</taxon>
        <taxon>Neisseriales</taxon>
        <taxon>Chitinibacteraceae</taxon>
        <taxon>Chitinibacter</taxon>
    </lineage>
</organism>
<feature type="region of interest" description="Disordered" evidence="1">
    <location>
        <begin position="432"/>
        <end position="463"/>
    </location>
</feature>
<keyword evidence="2" id="KW-0812">Transmembrane</keyword>
<dbReference type="GO" id="GO:0090313">
    <property type="term" value="P:regulation of protein targeting to membrane"/>
    <property type="evidence" value="ECO:0007669"/>
    <property type="project" value="TreeGrafter"/>
</dbReference>
<accession>A0AAU7FCE2</accession>
<feature type="compositionally biased region" description="Low complexity" evidence="1">
    <location>
        <begin position="444"/>
        <end position="463"/>
    </location>
</feature>
<sequence>MLYQLSYRGSGMGRIIDAPSCSVKKNRINLSTKIKLMSKNILIGFLASTGVVAAAPLFFPYSIFKIDVESKLSMLSNTKAQIGEISFNYSPQPEFILSNVVLDTSDTASIGQISIPLSTYNILNLGDSIRDITLAKAQFSRAFAIDLPNRLLPKAGSGLKIGRINLADTSVKLEKGLIGPVDGQLRFKADGSIDDLLITSDQGRAELQVQPAEGDAFKVQLNAKGWQLPFAYPVQFEYLKLIGTANREGIEIADIRADLYGGLVTGNAVLKWDQGWNLAGQLFSKNIQAEPFIKVFSNVTRASGRMNADAQFRYQAANYNTLFKQPQISGRFIIQDGMLSNFDLVTPLKSQSPSVQSRGGQTNFNTLSGAIAISHQSVQLRQLSLDAGKFRSRGDIVIRDNKISGNIASQLAAGAVTASNQLQVSGALDAPELRSGGAYRPSNEAAPTTETVQPETQPASSGE</sequence>
<evidence type="ECO:0000313" key="3">
    <source>
        <dbReference type="EMBL" id="XBM01624.1"/>
    </source>
</evidence>
<feature type="transmembrane region" description="Helical" evidence="2">
    <location>
        <begin position="41"/>
        <end position="64"/>
    </location>
</feature>
<dbReference type="KEGG" id="cmav:ABHF33_04915"/>
<dbReference type="EMBL" id="CP157355">
    <property type="protein sequence ID" value="XBM01624.1"/>
    <property type="molecule type" value="Genomic_DNA"/>
</dbReference>
<dbReference type="PANTHER" id="PTHR30441">
    <property type="entry name" value="DUF748 DOMAIN-CONTAINING PROTEIN"/>
    <property type="match status" value="1"/>
</dbReference>
<proteinExistence type="predicted"/>
<evidence type="ECO:0008006" key="4">
    <source>
        <dbReference type="Google" id="ProtNLM"/>
    </source>
</evidence>
<gene>
    <name evidence="3" type="ORF">ABHF33_04915</name>
</gene>
<dbReference type="InterPro" id="IPR052894">
    <property type="entry name" value="AsmA-related"/>
</dbReference>
<dbReference type="PANTHER" id="PTHR30441:SF8">
    <property type="entry name" value="DUF748 DOMAIN-CONTAINING PROTEIN"/>
    <property type="match status" value="1"/>
</dbReference>
<protein>
    <recommendedName>
        <fullName evidence="4">AsmA family protein</fullName>
    </recommendedName>
</protein>
<evidence type="ECO:0000256" key="2">
    <source>
        <dbReference type="SAM" id="Phobius"/>
    </source>
</evidence>
<keyword evidence="2" id="KW-1133">Transmembrane helix</keyword>
<reference evidence="3" key="1">
    <citation type="submission" date="2024-05" db="EMBL/GenBank/DDBJ databases">
        <authorList>
            <person name="Yang L."/>
            <person name="Pan L."/>
        </authorList>
    </citation>
    <scope>NUCLEOTIDE SEQUENCE</scope>
    <source>
        <strain evidence="3">FCG-7</strain>
    </source>
</reference>